<reference evidence="12" key="2">
    <citation type="journal article" date="2023" name="Microbiol Resour">
        <title>Decontamination and Annotation of the Draft Genome Sequence of the Oomycete Lagenidium giganteum ARSEF 373.</title>
        <authorList>
            <person name="Morgan W.R."/>
            <person name="Tartar A."/>
        </authorList>
    </citation>
    <scope>NUCLEOTIDE SEQUENCE</scope>
    <source>
        <strain evidence="12">ARSEF 373</strain>
    </source>
</reference>
<dbReference type="InterPro" id="IPR015866">
    <property type="entry name" value="Ser-tRNA-synth_1_N"/>
</dbReference>
<evidence type="ECO:0000256" key="6">
    <source>
        <dbReference type="ARBA" id="ARBA00022917"/>
    </source>
</evidence>
<feature type="compositionally biased region" description="Polar residues" evidence="10">
    <location>
        <begin position="1"/>
        <end position="12"/>
    </location>
</feature>
<dbReference type="Pfam" id="PF13012">
    <property type="entry name" value="MitMem_reg"/>
    <property type="match status" value="1"/>
</dbReference>
<comment type="caution">
    <text evidence="12">The sequence shown here is derived from an EMBL/GenBank/DDBJ whole genome shotgun (WGS) entry which is preliminary data.</text>
</comment>
<dbReference type="InterPro" id="IPR033859">
    <property type="entry name" value="MPN_CSN6"/>
</dbReference>
<reference evidence="12" key="1">
    <citation type="submission" date="2022-11" db="EMBL/GenBank/DDBJ databases">
        <authorList>
            <person name="Morgan W.R."/>
            <person name="Tartar A."/>
        </authorList>
    </citation>
    <scope>NUCLEOTIDE SEQUENCE</scope>
    <source>
        <strain evidence="12">ARSEF 373</strain>
    </source>
</reference>
<dbReference type="GO" id="GO:0004828">
    <property type="term" value="F:serine-tRNA ligase activity"/>
    <property type="evidence" value="ECO:0007669"/>
    <property type="project" value="UniProtKB-EC"/>
</dbReference>
<dbReference type="NCBIfam" id="TIGR00414">
    <property type="entry name" value="serS"/>
    <property type="match status" value="1"/>
</dbReference>
<dbReference type="GO" id="GO:0006434">
    <property type="term" value="P:seryl-tRNA aminoacylation"/>
    <property type="evidence" value="ECO:0007669"/>
    <property type="project" value="InterPro"/>
</dbReference>
<dbReference type="EC" id="6.1.1.11" evidence="2"/>
<evidence type="ECO:0000256" key="1">
    <source>
        <dbReference type="ARBA" id="ARBA00010728"/>
    </source>
</evidence>
<evidence type="ECO:0000259" key="11">
    <source>
        <dbReference type="PROSITE" id="PS50862"/>
    </source>
</evidence>
<evidence type="ECO:0000256" key="8">
    <source>
        <dbReference type="ARBA" id="ARBA00031113"/>
    </source>
</evidence>
<feature type="coiled-coil region" evidence="9">
    <location>
        <begin position="408"/>
        <end position="466"/>
    </location>
</feature>
<keyword evidence="13" id="KW-1185">Reference proteome</keyword>
<organism evidence="12 13">
    <name type="scientific">Lagenidium giganteum</name>
    <dbReference type="NCBI Taxonomy" id="4803"/>
    <lineage>
        <taxon>Eukaryota</taxon>
        <taxon>Sar</taxon>
        <taxon>Stramenopiles</taxon>
        <taxon>Oomycota</taxon>
        <taxon>Peronosporomycetes</taxon>
        <taxon>Pythiales</taxon>
        <taxon>Pythiaceae</taxon>
    </lineage>
</organism>
<evidence type="ECO:0000256" key="7">
    <source>
        <dbReference type="ARBA" id="ARBA00023146"/>
    </source>
</evidence>
<keyword evidence="5" id="KW-0067">ATP-binding</keyword>
<dbReference type="Pfam" id="PF02403">
    <property type="entry name" value="Seryl_tRNA_N"/>
    <property type="match status" value="1"/>
</dbReference>
<evidence type="ECO:0000313" key="13">
    <source>
        <dbReference type="Proteomes" id="UP001146120"/>
    </source>
</evidence>
<dbReference type="SUPFAM" id="SSF55681">
    <property type="entry name" value="Class II aaRS and biotin synthetases"/>
    <property type="match status" value="1"/>
</dbReference>
<dbReference type="PRINTS" id="PR00981">
    <property type="entry name" value="TRNASYNTHSER"/>
</dbReference>
<dbReference type="PROSITE" id="PS50862">
    <property type="entry name" value="AA_TRNA_LIGASE_II"/>
    <property type="match status" value="1"/>
</dbReference>
<dbReference type="AlphaFoldDB" id="A0AAV2ZH53"/>
<dbReference type="Gene3D" id="3.40.140.10">
    <property type="entry name" value="Cytidine Deaminase, domain 2"/>
    <property type="match status" value="1"/>
</dbReference>
<dbReference type="Pfam" id="PF00587">
    <property type="entry name" value="tRNA-synt_2b"/>
    <property type="match status" value="1"/>
</dbReference>
<dbReference type="InterPro" id="IPR010978">
    <property type="entry name" value="tRNA-bd_arm"/>
</dbReference>
<keyword evidence="6" id="KW-0648">Protein biosynthesis</keyword>
<keyword evidence="3" id="KW-0436">Ligase</keyword>
<feature type="region of interest" description="Disordered" evidence="10">
    <location>
        <begin position="1"/>
        <end position="23"/>
    </location>
</feature>
<dbReference type="Pfam" id="PF01398">
    <property type="entry name" value="JAB"/>
    <property type="match status" value="1"/>
</dbReference>
<dbReference type="SUPFAM" id="SSF46589">
    <property type="entry name" value="tRNA-binding arm"/>
    <property type="match status" value="1"/>
</dbReference>
<dbReference type="Proteomes" id="UP001146120">
    <property type="component" value="Unassembled WGS sequence"/>
</dbReference>
<sequence length="811" mass="91894">MRSGKMTMQDTEMTPVDDETKHDGDEMLVQREERSSGGERQISLHPLVVFNISDHYTRQKRHFELHQRAKARGKTAAATSEQQAEAAVDSMPHVIGALFGIQDGLKVAVYDSFEVKYDIVNGDVQLDKEFLQGRNQQFAQVYAGFELLGWYSVGKKALPTDLGIHRAVMEFNESPLFLLLDPAPEGNMLKKKLPITLYESELHVLNGSPTMLFVKTPFKVETSETEGICVDHISKIAPMGDANKSSLHPYLGNVRDAIKMLSRQADVLTRFLEAVKRGEVPADHKLLRQISSVCDQLPAMTSKSFDATFLQEYNDTLLVSYLAALTKGASTTNTVVERFATTQERQRGSMIPEAHATTMPIDINRLRKERGGDPDAVREDQKKRFLDVDLVDKVIALDEEWRKKQGEVETVQMKINALQNQIKELSKAKQDFKAISEERKALAAQIPDMKKEADALKEQVEKELVKIGNTVDPSVPVSNNEDDNLIVKEWGTPRQEEGLHFHHEVLHRIDGYEPERGVQVAGHRAYFLTNYGFLLEQALMQYATAFLMARQYKMLKPPYFMNKDVMAAVAQLDDFDEQLYKVIGEDEKYLIATSEQPICGFHKGEWIQESALPIRYGGFSTCFRKEAGSHGKDTWGIFRVHQFDKIEQFCLTEPEHSVAMHEEMLKTAEDFYQSLNLPYRVVNIVSGELNNAATKKFDLEAWFPAYKEYRELVSASNCTDYQARAMEIRCGIKKANEREKKYVHMLNSTLCASTRTVCCILENFQDANGVKVPEVLVPFMGGLTYLPFVKEVKVNAQAVKMEKAAKKKATK</sequence>
<dbReference type="InterPro" id="IPR033729">
    <property type="entry name" value="SerRS_core"/>
</dbReference>
<evidence type="ECO:0000256" key="9">
    <source>
        <dbReference type="SAM" id="Coils"/>
    </source>
</evidence>
<dbReference type="CDD" id="cd08063">
    <property type="entry name" value="MPN_CSN6"/>
    <property type="match status" value="1"/>
</dbReference>
<keyword evidence="7" id="KW-0030">Aminoacyl-tRNA synthetase</keyword>
<dbReference type="GO" id="GO:0008180">
    <property type="term" value="C:COP9 signalosome"/>
    <property type="evidence" value="ECO:0007669"/>
    <property type="project" value="InterPro"/>
</dbReference>
<protein>
    <recommendedName>
        <fullName evidence="2">serine--tRNA ligase</fullName>
        <ecNumber evidence="2">6.1.1.11</ecNumber>
    </recommendedName>
    <alternativeName>
        <fullName evidence="8">Seryl-tRNA synthetase</fullName>
    </alternativeName>
</protein>
<evidence type="ECO:0000256" key="5">
    <source>
        <dbReference type="ARBA" id="ARBA00022840"/>
    </source>
</evidence>
<dbReference type="EMBL" id="DAKRPA010000008">
    <property type="protein sequence ID" value="DBA04472.1"/>
    <property type="molecule type" value="Genomic_DNA"/>
</dbReference>
<dbReference type="InterPro" id="IPR006195">
    <property type="entry name" value="aa-tRNA-synth_II"/>
</dbReference>
<dbReference type="Gene3D" id="3.30.930.10">
    <property type="entry name" value="Bira Bifunctional Protein, Domain 2"/>
    <property type="match status" value="1"/>
</dbReference>
<dbReference type="GO" id="GO:0008237">
    <property type="term" value="F:metallopeptidase activity"/>
    <property type="evidence" value="ECO:0007669"/>
    <property type="project" value="InterPro"/>
</dbReference>
<evidence type="ECO:0000256" key="10">
    <source>
        <dbReference type="SAM" id="MobiDB-lite"/>
    </source>
</evidence>
<keyword evidence="4" id="KW-0547">Nucleotide-binding</keyword>
<dbReference type="InterPro" id="IPR002317">
    <property type="entry name" value="Ser-tRNA-ligase_type_1"/>
</dbReference>
<dbReference type="FunFam" id="3.30.930.10:FF:000026">
    <property type="entry name" value="Seryl-tRNA synthetase, cytoplasmic"/>
    <property type="match status" value="1"/>
</dbReference>
<dbReference type="Gene3D" id="1.10.287.40">
    <property type="entry name" value="Serine-tRNA synthetase, tRNA binding domain"/>
    <property type="match status" value="1"/>
</dbReference>
<feature type="domain" description="Aminoacyl-transfer RNA synthetases class-II family profile" evidence="11">
    <location>
        <begin position="500"/>
        <end position="778"/>
    </location>
</feature>
<evidence type="ECO:0000256" key="4">
    <source>
        <dbReference type="ARBA" id="ARBA00022741"/>
    </source>
</evidence>
<gene>
    <name evidence="12" type="ORF">N0F65_010068</name>
</gene>
<dbReference type="InterPro" id="IPR002314">
    <property type="entry name" value="aa-tRNA-synt_IIb"/>
</dbReference>
<proteinExistence type="inferred from homology"/>
<dbReference type="GO" id="GO:0005524">
    <property type="term" value="F:ATP binding"/>
    <property type="evidence" value="ECO:0007669"/>
    <property type="project" value="UniProtKB-KW"/>
</dbReference>
<comment type="similarity">
    <text evidence="1">Belongs to the class-II aminoacyl-tRNA synthetase family. Type-1 seryl-tRNA synthetase subfamily.</text>
</comment>
<evidence type="ECO:0000256" key="2">
    <source>
        <dbReference type="ARBA" id="ARBA00012840"/>
    </source>
</evidence>
<dbReference type="InterPro" id="IPR024969">
    <property type="entry name" value="EIF3F/CSN6-like_C"/>
</dbReference>
<dbReference type="InterPro" id="IPR042103">
    <property type="entry name" value="SerRS_1_N_sf"/>
</dbReference>
<dbReference type="GO" id="GO:0000338">
    <property type="term" value="P:protein deneddylation"/>
    <property type="evidence" value="ECO:0007669"/>
    <property type="project" value="InterPro"/>
</dbReference>
<dbReference type="PANTHER" id="PTHR11778">
    <property type="entry name" value="SERYL-TRNA SYNTHETASE"/>
    <property type="match status" value="1"/>
</dbReference>
<accession>A0AAV2ZH53</accession>
<dbReference type="InterPro" id="IPR045864">
    <property type="entry name" value="aa-tRNA-synth_II/BPL/LPL"/>
</dbReference>
<name>A0AAV2ZH53_9STRA</name>
<dbReference type="CDD" id="cd00770">
    <property type="entry name" value="SerRS_core"/>
    <property type="match status" value="1"/>
</dbReference>
<evidence type="ECO:0000256" key="3">
    <source>
        <dbReference type="ARBA" id="ARBA00022598"/>
    </source>
</evidence>
<keyword evidence="9" id="KW-0175">Coiled coil</keyword>
<evidence type="ECO:0000313" key="12">
    <source>
        <dbReference type="EMBL" id="DBA04472.1"/>
    </source>
</evidence>
<dbReference type="InterPro" id="IPR000555">
    <property type="entry name" value="JAMM/MPN+_dom"/>
</dbReference>